<dbReference type="InterPro" id="IPR004090">
    <property type="entry name" value="Chemotax_Me-accpt_rcpt"/>
</dbReference>
<evidence type="ECO:0000256" key="2">
    <source>
        <dbReference type="ARBA" id="ARBA00029447"/>
    </source>
</evidence>
<gene>
    <name evidence="8" type="ORF">AMOR_36450</name>
</gene>
<dbReference type="Proteomes" id="UP001162891">
    <property type="component" value="Chromosome"/>
</dbReference>
<organism evidence="8 9">
    <name type="scientific">Anaeromyxobacter oryzae</name>
    <dbReference type="NCBI Taxonomy" id="2918170"/>
    <lineage>
        <taxon>Bacteria</taxon>
        <taxon>Pseudomonadati</taxon>
        <taxon>Myxococcota</taxon>
        <taxon>Myxococcia</taxon>
        <taxon>Myxococcales</taxon>
        <taxon>Cystobacterineae</taxon>
        <taxon>Anaeromyxobacteraceae</taxon>
        <taxon>Anaeromyxobacter</taxon>
    </lineage>
</organism>
<proteinExistence type="inferred from homology"/>
<dbReference type="InterPro" id="IPR003660">
    <property type="entry name" value="HAMP_dom"/>
</dbReference>
<evidence type="ECO:0000259" key="7">
    <source>
        <dbReference type="PROSITE" id="PS50885"/>
    </source>
</evidence>
<comment type="similarity">
    <text evidence="2">Belongs to the methyl-accepting chemotaxis (MCP) protein family.</text>
</comment>
<keyword evidence="4" id="KW-0175">Coiled coil</keyword>
<accession>A0ABN6MXU2</accession>
<dbReference type="SUPFAM" id="SSF58104">
    <property type="entry name" value="Methyl-accepting chemotaxis protein (MCP) signaling domain"/>
    <property type="match status" value="1"/>
</dbReference>
<reference evidence="9" key="1">
    <citation type="journal article" date="2022" name="Int. J. Syst. Evol. Microbiol.">
        <title>Anaeromyxobacter oryzae sp. nov., Anaeromyxobacter diazotrophicus sp. nov. and Anaeromyxobacter paludicola sp. nov., isolated from paddy soils.</title>
        <authorList>
            <person name="Itoh H."/>
            <person name="Xu Z."/>
            <person name="Mise K."/>
            <person name="Masuda Y."/>
            <person name="Ushijima N."/>
            <person name="Hayakawa C."/>
            <person name="Shiratori Y."/>
            <person name="Senoo K."/>
        </authorList>
    </citation>
    <scope>NUCLEOTIDE SEQUENCE [LARGE SCALE GENOMIC DNA]</scope>
    <source>
        <strain evidence="9">Red232</strain>
    </source>
</reference>
<dbReference type="EMBL" id="AP025591">
    <property type="protein sequence ID" value="BDG04649.1"/>
    <property type="molecule type" value="Genomic_DNA"/>
</dbReference>
<feature type="transmembrane region" description="Helical" evidence="5">
    <location>
        <begin position="175"/>
        <end position="194"/>
    </location>
</feature>
<keyword evidence="9" id="KW-1185">Reference proteome</keyword>
<keyword evidence="5" id="KW-1133">Transmembrane helix</keyword>
<dbReference type="InterPro" id="IPR051310">
    <property type="entry name" value="MCP_chemotaxis"/>
</dbReference>
<dbReference type="PROSITE" id="PS50111">
    <property type="entry name" value="CHEMOTAXIS_TRANSDUC_2"/>
    <property type="match status" value="1"/>
</dbReference>
<dbReference type="PROSITE" id="PS51257">
    <property type="entry name" value="PROKAR_LIPOPROTEIN"/>
    <property type="match status" value="1"/>
</dbReference>
<dbReference type="PROSITE" id="PS50885">
    <property type="entry name" value="HAMP"/>
    <property type="match status" value="1"/>
</dbReference>
<dbReference type="SMART" id="SM00304">
    <property type="entry name" value="HAMP"/>
    <property type="match status" value="1"/>
</dbReference>
<dbReference type="Pfam" id="PF00015">
    <property type="entry name" value="MCPsignal"/>
    <property type="match status" value="1"/>
</dbReference>
<feature type="domain" description="HAMP" evidence="7">
    <location>
        <begin position="195"/>
        <end position="247"/>
    </location>
</feature>
<evidence type="ECO:0008006" key="10">
    <source>
        <dbReference type="Google" id="ProtNLM"/>
    </source>
</evidence>
<dbReference type="Pfam" id="PF00672">
    <property type="entry name" value="HAMP"/>
    <property type="match status" value="1"/>
</dbReference>
<evidence type="ECO:0000256" key="5">
    <source>
        <dbReference type="SAM" id="Phobius"/>
    </source>
</evidence>
<evidence type="ECO:0000313" key="8">
    <source>
        <dbReference type="EMBL" id="BDG04649.1"/>
    </source>
</evidence>
<keyword evidence="3" id="KW-0807">Transducer</keyword>
<dbReference type="InterPro" id="IPR004089">
    <property type="entry name" value="MCPsignal_dom"/>
</dbReference>
<keyword evidence="5" id="KW-0812">Transmembrane</keyword>
<dbReference type="PANTHER" id="PTHR43531">
    <property type="entry name" value="PROTEIN ICFG"/>
    <property type="match status" value="1"/>
</dbReference>
<keyword evidence="5" id="KW-0472">Membrane</keyword>
<evidence type="ECO:0000313" key="9">
    <source>
        <dbReference type="Proteomes" id="UP001162891"/>
    </source>
</evidence>
<name>A0ABN6MXU2_9BACT</name>
<evidence type="ECO:0000256" key="4">
    <source>
        <dbReference type="SAM" id="Coils"/>
    </source>
</evidence>
<dbReference type="SMART" id="SM00283">
    <property type="entry name" value="MA"/>
    <property type="match status" value="1"/>
</dbReference>
<evidence type="ECO:0000256" key="1">
    <source>
        <dbReference type="ARBA" id="ARBA00022500"/>
    </source>
</evidence>
<dbReference type="Gene3D" id="1.10.287.950">
    <property type="entry name" value="Methyl-accepting chemotaxis protein"/>
    <property type="match status" value="1"/>
</dbReference>
<evidence type="ECO:0000256" key="3">
    <source>
        <dbReference type="PROSITE-ProRule" id="PRU00284"/>
    </source>
</evidence>
<dbReference type="PANTHER" id="PTHR43531:SF11">
    <property type="entry name" value="METHYL-ACCEPTING CHEMOTAXIS PROTEIN 3"/>
    <property type="match status" value="1"/>
</dbReference>
<keyword evidence="1" id="KW-0145">Chemotaxis</keyword>
<sequence length="516" mass="53274">MLIRTKLSLIQSLLMTACLAVIVAVIYGSASRLINEKDDALYGERLDGITGQIEAEQANLQRTGLAGVDAYVEGAQKSLLEVLVKRYGETRSEAVRFFILDRAGKVIHHPTIAAGAALGVDAAVLGAEKGTVRTTLDGQPTWVAWHRDDAWGWTVGYAVVEAHKYAALHAFVRELLAISVVSVAVMLAITFAAVKRMLAPLGGVVAAAERIGAGDMSAEIAGGGHDEAGQALGAMRDMAARLGQVIAEVRGGADAILAASTQVSATAQTLSQGTGDQAASVEETTTQLEAMSGSIERNADASRQTEKVAAGGARDAGESGAAVDATVKAMRSIAEKIGIVEEIAYQTNLLALNAAIEAARAGEHGRGFAVVASEVRKLAERSQRAAKEIAGEAASSVEVAERSGVLLDALVPAIERTAKLVQEVAATSREQAAGVVQINRAMGLVDQVTQRNASAAEELSSTSEEMASQAEALRQLVSYFRIPEASGAGARPNAAAGGPGATVLRLAPARTAAPAA</sequence>
<dbReference type="CDD" id="cd06225">
    <property type="entry name" value="HAMP"/>
    <property type="match status" value="1"/>
</dbReference>
<feature type="domain" description="Methyl-accepting transducer" evidence="6">
    <location>
        <begin position="252"/>
        <end position="467"/>
    </location>
</feature>
<protein>
    <recommendedName>
        <fullName evidence="10">Methyl-accepting chemotaxis sensory transducer</fullName>
    </recommendedName>
</protein>
<evidence type="ECO:0000259" key="6">
    <source>
        <dbReference type="PROSITE" id="PS50111"/>
    </source>
</evidence>
<dbReference type="RefSeq" id="WP_248353095.1">
    <property type="nucleotide sequence ID" value="NZ_AP025591.1"/>
</dbReference>
<feature type="coiled-coil region" evidence="4">
    <location>
        <begin position="445"/>
        <end position="476"/>
    </location>
</feature>
<dbReference type="PRINTS" id="PR00260">
    <property type="entry name" value="CHEMTRNSDUCR"/>
</dbReference>